<proteinExistence type="predicted"/>
<dbReference type="Proteomes" id="UP000295710">
    <property type="component" value="Unassembled WGS sequence"/>
</dbReference>
<feature type="compositionally biased region" description="Low complexity" evidence="1">
    <location>
        <begin position="34"/>
        <end position="46"/>
    </location>
</feature>
<dbReference type="AlphaFoldDB" id="A0A4R4FGW7"/>
<keyword evidence="3" id="KW-1185">Reference proteome</keyword>
<comment type="caution">
    <text evidence="2">The sequence shown here is derived from an EMBL/GenBank/DDBJ whole genome shotgun (WGS) entry which is preliminary data.</text>
</comment>
<dbReference type="RefSeq" id="WP_132274686.1">
    <property type="nucleotide sequence ID" value="NZ_JAOBST010000006.1"/>
</dbReference>
<organism evidence="2 3">
    <name type="scientific">Extibacter muris</name>
    <dbReference type="NCBI Taxonomy" id="1796622"/>
    <lineage>
        <taxon>Bacteria</taxon>
        <taxon>Bacillati</taxon>
        <taxon>Bacillota</taxon>
        <taxon>Clostridia</taxon>
        <taxon>Lachnospirales</taxon>
        <taxon>Lachnospiraceae</taxon>
        <taxon>Extibacter</taxon>
    </lineage>
</organism>
<gene>
    <name evidence="2" type="ORF">E1963_02110</name>
</gene>
<accession>A0A4R4FGW7</accession>
<protein>
    <submittedName>
        <fullName evidence="2">Uncharacterized protein</fullName>
    </submittedName>
</protein>
<sequence length="92" mass="9606">MRPGTATITQIPKLVECSPIAALIPQTKESGEDSPSLPLTPSHLSPTSSSAIYFTGTGEGDCVTLLADGSALVVSICQYKAKQVDNLGWKQS</sequence>
<evidence type="ECO:0000313" key="2">
    <source>
        <dbReference type="EMBL" id="TDA22907.1"/>
    </source>
</evidence>
<evidence type="ECO:0000256" key="1">
    <source>
        <dbReference type="SAM" id="MobiDB-lite"/>
    </source>
</evidence>
<reference evidence="2 3" key="1">
    <citation type="journal article" date="2016" name="Nat. Microbiol.">
        <title>The Mouse Intestinal Bacterial Collection (miBC) provides host-specific insight into cultured diversity and functional potential of the gut microbiota.</title>
        <authorList>
            <person name="Lagkouvardos I."/>
            <person name="Pukall R."/>
            <person name="Abt B."/>
            <person name="Foesel B.U."/>
            <person name="Meier-Kolthoff J.P."/>
            <person name="Kumar N."/>
            <person name="Bresciani A."/>
            <person name="Martinez I."/>
            <person name="Just S."/>
            <person name="Ziegler C."/>
            <person name="Brugiroux S."/>
            <person name="Garzetti D."/>
            <person name="Wenning M."/>
            <person name="Bui T.P."/>
            <person name="Wang J."/>
            <person name="Hugenholtz F."/>
            <person name="Plugge C.M."/>
            <person name="Peterson D.A."/>
            <person name="Hornef M.W."/>
            <person name="Baines J.F."/>
            <person name="Smidt H."/>
            <person name="Walter J."/>
            <person name="Kristiansen K."/>
            <person name="Nielsen H.B."/>
            <person name="Haller D."/>
            <person name="Overmann J."/>
            <person name="Stecher B."/>
            <person name="Clavel T."/>
        </authorList>
    </citation>
    <scope>NUCLEOTIDE SEQUENCE [LARGE SCALE GENOMIC DNA]</scope>
    <source>
        <strain evidence="2 3">DSM 28560</strain>
    </source>
</reference>
<dbReference type="EMBL" id="SMMX01000002">
    <property type="protein sequence ID" value="TDA22907.1"/>
    <property type="molecule type" value="Genomic_DNA"/>
</dbReference>
<evidence type="ECO:0000313" key="3">
    <source>
        <dbReference type="Proteomes" id="UP000295710"/>
    </source>
</evidence>
<name>A0A4R4FGW7_9FIRM</name>
<feature type="region of interest" description="Disordered" evidence="1">
    <location>
        <begin position="25"/>
        <end position="46"/>
    </location>
</feature>